<feature type="domain" description="Interferon-related developmental regulator N-terminal" evidence="2">
    <location>
        <begin position="123"/>
        <end position="376"/>
    </location>
</feature>
<comment type="caution">
    <text evidence="3">The sequence shown here is derived from an EMBL/GenBank/DDBJ whole genome shotgun (WGS) entry which is preliminary data.</text>
</comment>
<keyword evidence="4" id="KW-1185">Reference proteome</keyword>
<dbReference type="Pfam" id="PF05004">
    <property type="entry name" value="IFRD"/>
    <property type="match status" value="1"/>
</dbReference>
<evidence type="ECO:0000256" key="1">
    <source>
        <dbReference type="ARBA" id="ARBA00008828"/>
    </source>
</evidence>
<dbReference type="SUPFAM" id="SSF48371">
    <property type="entry name" value="ARM repeat"/>
    <property type="match status" value="1"/>
</dbReference>
<dbReference type="PANTHER" id="PTHR12354:SF1">
    <property type="entry name" value="INTERFERON-RELATED DEVELOPMENTAL REGULATOR 1"/>
    <property type="match status" value="1"/>
</dbReference>
<evidence type="ECO:0000313" key="3">
    <source>
        <dbReference type="EMBL" id="KAG6526736.1"/>
    </source>
</evidence>
<dbReference type="InterPro" id="IPR039777">
    <property type="entry name" value="IFRD"/>
</dbReference>
<dbReference type="InterPro" id="IPR007701">
    <property type="entry name" value="Interferon-rel_develop_reg_N"/>
</dbReference>
<sequence length="481" mass="55367">MNFDQRFLAVLIRIESSKLVIGTYDLDLSLSLSSIEMGRSNYDPIVYFALTENLNPKSNAFKRQEAFFRENKSQERLEAIGQEHRLLMRDNPCEPYSPVEVNDYFGRSVVAADTSPSSTSFSHYNKYIDDLSLNRVSNRKKALEKLVMAYETDVLTEFTKNKYITLSYWSSKLIKKGTTAESHLACRLIGLLAVNIDCEDASHEMMKETITPLCEAYKSGSKTVKILVLQCIAMICSFGAMDPDELQDSMNFSWEIFYPKPTDQLGETHPAVLSAALSAWTFLLTFVDELISFLYTLMEKEDQSLYVSIAEVLALILDMDRLYKFSEENSCTSIDSLKSQLSEKFKKLPKEPNNGSNTNAKNSEEEFLQGILSYIENGASEEVYTKISKKYQIPRVSTWKQILQLRYVEKLLGRIFSKHMKRNYRLLDAMRIEQPIIERPLPQPTVFGEFDLDQKARTQLRKMSAQRKQSLLFQDHFDIED</sequence>
<dbReference type="Proteomes" id="UP000734854">
    <property type="component" value="Unassembled WGS sequence"/>
</dbReference>
<dbReference type="PANTHER" id="PTHR12354">
    <property type="entry name" value="INTERFERON-RELATED DEVELOPMENTAL REGULATOR"/>
    <property type="match status" value="1"/>
</dbReference>
<reference evidence="3 4" key="1">
    <citation type="submission" date="2020-08" db="EMBL/GenBank/DDBJ databases">
        <title>Plant Genome Project.</title>
        <authorList>
            <person name="Zhang R.-G."/>
        </authorList>
    </citation>
    <scope>NUCLEOTIDE SEQUENCE [LARGE SCALE GENOMIC DNA]</scope>
    <source>
        <tissue evidence="3">Rhizome</tissue>
    </source>
</reference>
<proteinExistence type="inferred from homology"/>
<accession>A0A8J5HKB0</accession>
<dbReference type="InterPro" id="IPR016024">
    <property type="entry name" value="ARM-type_fold"/>
</dbReference>
<dbReference type="EMBL" id="JACMSC010000004">
    <property type="protein sequence ID" value="KAG6526736.1"/>
    <property type="molecule type" value="Genomic_DNA"/>
</dbReference>
<comment type="similarity">
    <text evidence="1">Belongs to the IFRD family.</text>
</comment>
<name>A0A8J5HKB0_ZINOF</name>
<gene>
    <name evidence="3" type="ORF">ZIOFF_016737</name>
</gene>
<evidence type="ECO:0000313" key="4">
    <source>
        <dbReference type="Proteomes" id="UP000734854"/>
    </source>
</evidence>
<protein>
    <recommendedName>
        <fullName evidence="2">Interferon-related developmental regulator N-terminal domain-containing protein</fullName>
    </recommendedName>
</protein>
<evidence type="ECO:0000259" key="2">
    <source>
        <dbReference type="Pfam" id="PF05004"/>
    </source>
</evidence>
<dbReference type="AlphaFoldDB" id="A0A8J5HKB0"/>
<organism evidence="3 4">
    <name type="scientific">Zingiber officinale</name>
    <name type="common">Ginger</name>
    <name type="synonym">Amomum zingiber</name>
    <dbReference type="NCBI Taxonomy" id="94328"/>
    <lineage>
        <taxon>Eukaryota</taxon>
        <taxon>Viridiplantae</taxon>
        <taxon>Streptophyta</taxon>
        <taxon>Embryophyta</taxon>
        <taxon>Tracheophyta</taxon>
        <taxon>Spermatophyta</taxon>
        <taxon>Magnoliopsida</taxon>
        <taxon>Liliopsida</taxon>
        <taxon>Zingiberales</taxon>
        <taxon>Zingiberaceae</taxon>
        <taxon>Zingiber</taxon>
    </lineage>
</organism>